<accession>A0ABW1DBN4</accession>
<dbReference type="InterPro" id="IPR008920">
    <property type="entry name" value="TF_FadR/GntR_C"/>
</dbReference>
<dbReference type="SMART" id="SM00345">
    <property type="entry name" value="HTH_GNTR"/>
    <property type="match status" value="1"/>
</dbReference>
<organism evidence="5 6">
    <name type="scientific">Nonomuraea insulae</name>
    <dbReference type="NCBI Taxonomy" id="1616787"/>
    <lineage>
        <taxon>Bacteria</taxon>
        <taxon>Bacillati</taxon>
        <taxon>Actinomycetota</taxon>
        <taxon>Actinomycetes</taxon>
        <taxon>Streptosporangiales</taxon>
        <taxon>Streptosporangiaceae</taxon>
        <taxon>Nonomuraea</taxon>
    </lineage>
</organism>
<dbReference type="Gene3D" id="1.20.120.530">
    <property type="entry name" value="GntR ligand-binding domain-like"/>
    <property type="match status" value="1"/>
</dbReference>
<dbReference type="Proteomes" id="UP001596058">
    <property type="component" value="Unassembled WGS sequence"/>
</dbReference>
<dbReference type="SMART" id="SM00895">
    <property type="entry name" value="FCD"/>
    <property type="match status" value="1"/>
</dbReference>
<dbReference type="Pfam" id="PF07729">
    <property type="entry name" value="FCD"/>
    <property type="match status" value="1"/>
</dbReference>
<keyword evidence="2" id="KW-0238">DNA-binding</keyword>
<dbReference type="EMBL" id="JBHSPA010000112">
    <property type="protein sequence ID" value="MFC5834430.1"/>
    <property type="molecule type" value="Genomic_DNA"/>
</dbReference>
<dbReference type="SUPFAM" id="SSF46785">
    <property type="entry name" value="Winged helix' DNA-binding domain"/>
    <property type="match status" value="1"/>
</dbReference>
<dbReference type="PANTHER" id="PTHR43537:SF5">
    <property type="entry name" value="UXU OPERON TRANSCRIPTIONAL REGULATOR"/>
    <property type="match status" value="1"/>
</dbReference>
<proteinExistence type="predicted"/>
<evidence type="ECO:0000313" key="5">
    <source>
        <dbReference type="EMBL" id="MFC5834430.1"/>
    </source>
</evidence>
<evidence type="ECO:0000259" key="4">
    <source>
        <dbReference type="PROSITE" id="PS50949"/>
    </source>
</evidence>
<evidence type="ECO:0000256" key="3">
    <source>
        <dbReference type="ARBA" id="ARBA00023163"/>
    </source>
</evidence>
<dbReference type="InterPro" id="IPR011711">
    <property type="entry name" value="GntR_C"/>
</dbReference>
<sequence>MGGVLGARHAPLRDQVRDEVRRRIVEGLAAPGERLIEQDLADEFGVSRIPVREALRMLETEGFVEAVPRRGVVVRGLTREDLQHLYDVREALEVLAFRLAAERSKPSDVAVLRDHLDRAGRAGEHEEISAANTAFHEAVVEMAGNPVLTSLLEPLTGRLRWLISNSHEHERQAQEHGALLDALADRDTERAAALALAHIRVSRAHALAAYDNRD</sequence>
<keyword evidence="1" id="KW-0805">Transcription regulation</keyword>
<feature type="domain" description="HTH gntR-type" evidence="4">
    <location>
        <begin position="10"/>
        <end position="77"/>
    </location>
</feature>
<evidence type="ECO:0000256" key="2">
    <source>
        <dbReference type="ARBA" id="ARBA00023125"/>
    </source>
</evidence>
<gene>
    <name evidence="5" type="ORF">ACFPZ3_62200</name>
</gene>
<keyword evidence="6" id="KW-1185">Reference proteome</keyword>
<dbReference type="InterPro" id="IPR036388">
    <property type="entry name" value="WH-like_DNA-bd_sf"/>
</dbReference>
<comment type="caution">
    <text evidence="5">The sequence shown here is derived from an EMBL/GenBank/DDBJ whole genome shotgun (WGS) entry which is preliminary data.</text>
</comment>
<name>A0ABW1DBN4_9ACTN</name>
<dbReference type="InterPro" id="IPR000524">
    <property type="entry name" value="Tscrpt_reg_HTH_GntR"/>
</dbReference>
<dbReference type="Gene3D" id="1.10.10.10">
    <property type="entry name" value="Winged helix-like DNA-binding domain superfamily/Winged helix DNA-binding domain"/>
    <property type="match status" value="1"/>
</dbReference>
<dbReference type="PANTHER" id="PTHR43537">
    <property type="entry name" value="TRANSCRIPTIONAL REGULATOR, GNTR FAMILY"/>
    <property type="match status" value="1"/>
</dbReference>
<evidence type="ECO:0000313" key="6">
    <source>
        <dbReference type="Proteomes" id="UP001596058"/>
    </source>
</evidence>
<dbReference type="InterPro" id="IPR036390">
    <property type="entry name" value="WH_DNA-bd_sf"/>
</dbReference>
<dbReference type="Pfam" id="PF00392">
    <property type="entry name" value="GntR"/>
    <property type="match status" value="1"/>
</dbReference>
<dbReference type="PRINTS" id="PR00035">
    <property type="entry name" value="HTHGNTR"/>
</dbReference>
<protein>
    <submittedName>
        <fullName evidence="5">GntR family transcriptional regulator</fullName>
    </submittedName>
</protein>
<evidence type="ECO:0000256" key="1">
    <source>
        <dbReference type="ARBA" id="ARBA00023015"/>
    </source>
</evidence>
<dbReference type="CDD" id="cd07377">
    <property type="entry name" value="WHTH_GntR"/>
    <property type="match status" value="1"/>
</dbReference>
<dbReference type="RefSeq" id="WP_379523843.1">
    <property type="nucleotide sequence ID" value="NZ_JBHSPA010000112.1"/>
</dbReference>
<dbReference type="SUPFAM" id="SSF48008">
    <property type="entry name" value="GntR ligand-binding domain-like"/>
    <property type="match status" value="1"/>
</dbReference>
<dbReference type="PROSITE" id="PS50949">
    <property type="entry name" value="HTH_GNTR"/>
    <property type="match status" value="1"/>
</dbReference>
<reference evidence="6" key="1">
    <citation type="journal article" date="2019" name="Int. J. Syst. Evol. Microbiol.">
        <title>The Global Catalogue of Microorganisms (GCM) 10K type strain sequencing project: providing services to taxonomists for standard genome sequencing and annotation.</title>
        <authorList>
            <consortium name="The Broad Institute Genomics Platform"/>
            <consortium name="The Broad Institute Genome Sequencing Center for Infectious Disease"/>
            <person name="Wu L."/>
            <person name="Ma J."/>
        </authorList>
    </citation>
    <scope>NUCLEOTIDE SEQUENCE [LARGE SCALE GENOMIC DNA]</scope>
    <source>
        <strain evidence="6">CCUG 53903</strain>
    </source>
</reference>
<keyword evidence="3" id="KW-0804">Transcription</keyword>